<dbReference type="InterPro" id="IPR006121">
    <property type="entry name" value="HMA_dom"/>
</dbReference>
<accession>A0A2Z6AYU2</accession>
<evidence type="ECO:0000313" key="4">
    <source>
        <dbReference type="Proteomes" id="UP000269883"/>
    </source>
</evidence>
<dbReference type="SUPFAM" id="SSF55008">
    <property type="entry name" value="HMA, heavy metal-associated domain"/>
    <property type="match status" value="1"/>
</dbReference>
<keyword evidence="4" id="KW-1185">Reference proteome</keyword>
<protein>
    <submittedName>
        <fullName evidence="3">Heavy metal transport/detoxification protein</fullName>
    </submittedName>
</protein>
<dbReference type="EMBL" id="AP017378">
    <property type="protein sequence ID" value="BBD08353.1"/>
    <property type="molecule type" value="Genomic_DNA"/>
</dbReference>
<evidence type="ECO:0000256" key="1">
    <source>
        <dbReference type="ARBA" id="ARBA00022723"/>
    </source>
</evidence>
<dbReference type="InterPro" id="IPR000428">
    <property type="entry name" value="Cu-bd"/>
</dbReference>
<dbReference type="InterPro" id="IPR036163">
    <property type="entry name" value="HMA_dom_sf"/>
</dbReference>
<dbReference type="RefSeq" id="WP_126378380.1">
    <property type="nucleotide sequence ID" value="NZ_AP017378.1"/>
</dbReference>
<dbReference type="AlphaFoldDB" id="A0A2Z6AYU2"/>
<dbReference type="PROSITE" id="PS01047">
    <property type="entry name" value="HMA_1"/>
    <property type="match status" value="1"/>
</dbReference>
<dbReference type="Gene3D" id="3.30.70.100">
    <property type="match status" value="1"/>
</dbReference>
<dbReference type="PROSITE" id="PS50846">
    <property type="entry name" value="HMA_2"/>
    <property type="match status" value="1"/>
</dbReference>
<dbReference type="Pfam" id="PF00403">
    <property type="entry name" value="HMA"/>
    <property type="match status" value="1"/>
</dbReference>
<evidence type="ECO:0000259" key="2">
    <source>
        <dbReference type="PROSITE" id="PS50846"/>
    </source>
</evidence>
<name>A0A2Z6AYU2_9BACT</name>
<dbReference type="OrthoDB" id="9801832at2"/>
<feature type="domain" description="HMA" evidence="2">
    <location>
        <begin position="1"/>
        <end position="65"/>
    </location>
</feature>
<dbReference type="GO" id="GO:0005507">
    <property type="term" value="F:copper ion binding"/>
    <property type="evidence" value="ECO:0007669"/>
    <property type="project" value="InterPro"/>
</dbReference>
<dbReference type="KEGG" id="dfl:DFE_1627"/>
<reference evidence="3 4" key="1">
    <citation type="journal article" date="2018" name="Sci. Adv.">
        <title>Multi-heme cytochromes provide a pathway for survival in energy-limited environments.</title>
        <authorList>
            <person name="Deng X."/>
            <person name="Dohmae N."/>
            <person name="Nealson K.H."/>
            <person name="Hashimoto K."/>
            <person name="Okamoto A."/>
        </authorList>
    </citation>
    <scope>NUCLEOTIDE SEQUENCE [LARGE SCALE GENOMIC DNA]</scope>
    <source>
        <strain evidence="3 4">IS5</strain>
    </source>
</reference>
<evidence type="ECO:0000313" key="3">
    <source>
        <dbReference type="EMBL" id="BBD08353.1"/>
    </source>
</evidence>
<organism evidence="3 4">
    <name type="scientific">Desulfovibrio ferrophilus</name>
    <dbReference type="NCBI Taxonomy" id="241368"/>
    <lineage>
        <taxon>Bacteria</taxon>
        <taxon>Pseudomonadati</taxon>
        <taxon>Thermodesulfobacteriota</taxon>
        <taxon>Desulfovibrionia</taxon>
        <taxon>Desulfovibrionales</taxon>
        <taxon>Desulfovibrionaceae</taxon>
        <taxon>Desulfovibrio</taxon>
    </lineage>
</organism>
<dbReference type="InterPro" id="IPR017969">
    <property type="entry name" value="Heavy-metal-associated_CS"/>
</dbReference>
<dbReference type="CDD" id="cd00371">
    <property type="entry name" value="HMA"/>
    <property type="match status" value="1"/>
</dbReference>
<gene>
    <name evidence="3" type="ORF">DFE_1627</name>
</gene>
<dbReference type="PRINTS" id="PR00944">
    <property type="entry name" value="CUEXPORT"/>
</dbReference>
<dbReference type="Proteomes" id="UP000269883">
    <property type="component" value="Chromosome"/>
</dbReference>
<sequence length="70" mass="7585">MKKLEINGMSCSHCTASVFEALDKIEGLRNIGVSLEDKCATFKAPDSVTEEQLKAAITAIGFEVGEYTED</sequence>
<proteinExistence type="predicted"/>
<keyword evidence="1" id="KW-0479">Metal-binding</keyword>
<dbReference type="GO" id="GO:0006825">
    <property type="term" value="P:copper ion transport"/>
    <property type="evidence" value="ECO:0007669"/>
    <property type="project" value="InterPro"/>
</dbReference>